<proteinExistence type="inferred from homology"/>
<evidence type="ECO:0000313" key="6">
    <source>
        <dbReference type="Proteomes" id="UP001139451"/>
    </source>
</evidence>
<dbReference type="InterPro" id="IPR046346">
    <property type="entry name" value="Aminoacid_DH-like_N_sf"/>
</dbReference>
<evidence type="ECO:0000256" key="1">
    <source>
        <dbReference type="ARBA" id="ARBA00006382"/>
    </source>
</evidence>
<evidence type="ECO:0000259" key="4">
    <source>
        <dbReference type="SMART" id="SM00839"/>
    </source>
</evidence>
<dbReference type="Pfam" id="PF02812">
    <property type="entry name" value="ELFV_dehydrog_N"/>
    <property type="match status" value="1"/>
</dbReference>
<comment type="similarity">
    <text evidence="1">Belongs to the Glu/Leu/Phe/Val dehydrogenases family.</text>
</comment>
<dbReference type="PANTHER" id="PTHR42722:SF1">
    <property type="entry name" value="VALINE DEHYDROGENASE"/>
    <property type="match status" value="1"/>
</dbReference>
<keyword evidence="3" id="KW-0520">NAD</keyword>
<dbReference type="SUPFAM" id="SSF51735">
    <property type="entry name" value="NAD(P)-binding Rossmann-fold domains"/>
    <property type="match status" value="1"/>
</dbReference>
<dbReference type="InterPro" id="IPR036291">
    <property type="entry name" value="NAD(P)-bd_dom_sf"/>
</dbReference>
<dbReference type="EMBL" id="JAMLDX010000015">
    <property type="protein sequence ID" value="MCP3732136.1"/>
    <property type="molecule type" value="Genomic_DNA"/>
</dbReference>
<keyword evidence="2" id="KW-0560">Oxidoreductase</keyword>
<dbReference type="PANTHER" id="PTHR42722">
    <property type="entry name" value="LEUCINE DEHYDROGENASE"/>
    <property type="match status" value="1"/>
</dbReference>
<dbReference type="Gene3D" id="3.40.50.720">
    <property type="entry name" value="NAD(P)-binding Rossmann-like Domain"/>
    <property type="match status" value="1"/>
</dbReference>
<evidence type="ECO:0000256" key="2">
    <source>
        <dbReference type="ARBA" id="ARBA00023002"/>
    </source>
</evidence>
<dbReference type="Gene3D" id="3.40.50.10860">
    <property type="entry name" value="Leucine Dehydrogenase, chain A, domain 1"/>
    <property type="match status" value="1"/>
</dbReference>
<dbReference type="SUPFAM" id="SSF53223">
    <property type="entry name" value="Aminoacid dehydrogenase-like, N-terminal domain"/>
    <property type="match status" value="1"/>
</dbReference>
<dbReference type="AlphaFoldDB" id="A0A9X2HJ42"/>
<dbReference type="InterPro" id="IPR006097">
    <property type="entry name" value="Glu/Leu/Phe/Val/Trp_DH_dimer"/>
</dbReference>
<gene>
    <name evidence="5" type="ORF">M9978_17070</name>
</gene>
<keyword evidence="6" id="KW-1185">Reference proteome</keyword>
<comment type="caution">
    <text evidence="5">The sequence shown here is derived from an EMBL/GenBank/DDBJ whole genome shotgun (WGS) entry which is preliminary data.</text>
</comment>
<name>A0A9X2HJ42_9SPHN</name>
<dbReference type="GO" id="GO:0006520">
    <property type="term" value="P:amino acid metabolic process"/>
    <property type="evidence" value="ECO:0007669"/>
    <property type="project" value="InterPro"/>
</dbReference>
<reference evidence="5" key="1">
    <citation type="submission" date="2022-05" db="EMBL/GenBank/DDBJ databases">
        <title>Sphingomonas sp. strain MG17 Genome sequencing and assembly.</title>
        <authorList>
            <person name="Kim I."/>
        </authorList>
    </citation>
    <scope>NUCLEOTIDE SEQUENCE</scope>
    <source>
        <strain evidence="5">MG17</strain>
    </source>
</reference>
<dbReference type="Proteomes" id="UP001139451">
    <property type="component" value="Unassembled WGS sequence"/>
</dbReference>
<sequence>MVHLRTAGAAVPERLHVIDDQASGMFGVIVVDSTVRGPAAGGFRLLPYESEAAAVQAAVRSARGVTYKHALPNLPFGGGQAVLRVPDRAFDRTPALRVLADALANLKGGYIITPHFGDDIVDIAALRRRTSYIADNRFTLQRSGDDASRWTALGVFRSMEAAAKQALNASLSALRVGVLSVSGVGAELCRLPHHAGVRLAIADQNSVHVRRLAEGTNATIFSPEGLVGAQLDIFAPCGGGILNAPNISLLQAHLVCGAAENQPASDEDGLALFRRGIVVAPDYLVNIGGILGAAASHLGETCRQLQDRIEQIPARLLQVLAAADRSGEPPHRVADQMAEAAVCNRRLVA</sequence>
<dbReference type="PIRSF" id="PIRSF000188">
    <property type="entry name" value="Phe_leu_dh"/>
    <property type="match status" value="1"/>
</dbReference>
<dbReference type="SMART" id="SM00839">
    <property type="entry name" value="ELFV_dehydrog"/>
    <property type="match status" value="1"/>
</dbReference>
<evidence type="ECO:0000256" key="3">
    <source>
        <dbReference type="ARBA" id="ARBA00023027"/>
    </source>
</evidence>
<accession>A0A9X2HJ42</accession>
<dbReference type="RefSeq" id="WP_254295304.1">
    <property type="nucleotide sequence ID" value="NZ_JAMLDX010000015.1"/>
</dbReference>
<dbReference type="InterPro" id="IPR006096">
    <property type="entry name" value="Glu/Leu/Phe/Val/Trp_DH_C"/>
</dbReference>
<protein>
    <submittedName>
        <fullName evidence="5">Amino acid dehydrogenase</fullName>
    </submittedName>
</protein>
<dbReference type="InterPro" id="IPR016211">
    <property type="entry name" value="Glu/Phe/Leu/Val/Trp_DH_bac/arc"/>
</dbReference>
<feature type="domain" description="Glutamate/phenylalanine/leucine/valine/L-tryptophan dehydrogenase C-terminal" evidence="4">
    <location>
        <begin position="145"/>
        <end position="347"/>
    </location>
</feature>
<evidence type="ECO:0000313" key="5">
    <source>
        <dbReference type="EMBL" id="MCP3732136.1"/>
    </source>
</evidence>
<organism evidence="5 6">
    <name type="scientific">Sphingomonas tagetis</name>
    <dbReference type="NCBI Taxonomy" id="2949092"/>
    <lineage>
        <taxon>Bacteria</taxon>
        <taxon>Pseudomonadati</taxon>
        <taxon>Pseudomonadota</taxon>
        <taxon>Alphaproteobacteria</taxon>
        <taxon>Sphingomonadales</taxon>
        <taxon>Sphingomonadaceae</taxon>
        <taxon>Sphingomonas</taxon>
    </lineage>
</organism>
<dbReference type="GO" id="GO:0016639">
    <property type="term" value="F:oxidoreductase activity, acting on the CH-NH2 group of donors, NAD or NADP as acceptor"/>
    <property type="evidence" value="ECO:0007669"/>
    <property type="project" value="InterPro"/>
</dbReference>